<evidence type="ECO:0000313" key="2">
    <source>
        <dbReference type="EMBL" id="MFG6076973.1"/>
    </source>
</evidence>
<dbReference type="EMBL" id="JBGCUC010000009">
    <property type="protein sequence ID" value="MFG6076973.1"/>
    <property type="molecule type" value="Genomic_DNA"/>
</dbReference>
<reference evidence="2 3" key="1">
    <citation type="submission" date="2024-07" db="EMBL/GenBank/DDBJ databases">
        <title>Novel bacterial strain Erwinia sp. OPT-41 promoting growth of various crops.</title>
        <authorList>
            <person name="Egorshina A."/>
            <person name="Lukyantsev M.A."/>
            <person name="Golubev S.N."/>
            <person name="Muratova A.Y."/>
            <person name="Bulygina E.A."/>
        </authorList>
    </citation>
    <scope>NUCLEOTIDE SEQUENCE [LARGE SCALE GENOMIC DNA]</scope>
    <source>
        <strain evidence="2 3">OPT-41</strain>
    </source>
</reference>
<dbReference type="InterPro" id="IPR027417">
    <property type="entry name" value="P-loop_NTPase"/>
</dbReference>
<keyword evidence="3" id="KW-1185">Reference proteome</keyword>
<accession>A0ABW7CQ53</accession>
<name>A0ABW7CQ53_9GAMM</name>
<protein>
    <submittedName>
        <fullName evidence="2">AAA family ATPase</fullName>
    </submittedName>
</protein>
<proteinExistence type="predicted"/>
<dbReference type="RefSeq" id="WP_394149043.1">
    <property type="nucleotide sequence ID" value="NZ_JBGCUC010000009.1"/>
</dbReference>
<dbReference type="SUPFAM" id="SSF52540">
    <property type="entry name" value="P-loop containing nucleoside triphosphate hydrolases"/>
    <property type="match status" value="1"/>
</dbReference>
<dbReference type="InterPro" id="IPR051396">
    <property type="entry name" value="Bact_Antivir_Def_Nuclease"/>
</dbReference>
<dbReference type="Pfam" id="PF13175">
    <property type="entry name" value="AAA_15"/>
    <property type="match status" value="1"/>
</dbReference>
<evidence type="ECO:0000313" key="3">
    <source>
        <dbReference type="Proteomes" id="UP001605250"/>
    </source>
</evidence>
<dbReference type="Proteomes" id="UP001605250">
    <property type="component" value="Unassembled WGS sequence"/>
</dbReference>
<evidence type="ECO:0000259" key="1">
    <source>
        <dbReference type="Pfam" id="PF13175"/>
    </source>
</evidence>
<comment type="caution">
    <text evidence="2">The sequence shown here is derived from an EMBL/GenBank/DDBJ whole genome shotgun (WGS) entry which is preliminary data.</text>
</comment>
<dbReference type="PANTHER" id="PTHR43581:SF4">
    <property type="entry name" value="ATP_GTP PHOSPHATASE"/>
    <property type="match status" value="1"/>
</dbReference>
<sequence length="658" mass="75112">MTITLHSNREHKGFSLKSPINFDGYLCIITGKNGSGKTRLLESMRVATITTQDGIESIQTNNTALINTEIPSRNNFVNEGNYLINDHISTRLMLALMGKDDLDEIHTSWTIEIFEPNGTVMGQSSFNPREIFKRATKTFKKSLSELTRDELKLSIIINNEYGRAELDGYSSLLNNCLSQLSINYYQAKDLDATLRAKGVYKLEENEKLATLLRDYFGNCAPEINFSSIVEKLFRNKFKVSSPPVRESTFNYTPALISTESETKISISELSSGEKVIFWLALSTFEAIYTKYHPSFKGSKIIMLDEPDAHLHPQMILDFYECLKSFHDQMDINFIFTTHSPTTVALSPSDNIFNLEYDSEGKFTAQKVSKDRAISELLDGVSQIAIDPENSRQVYVENENDGATYELIYSNIKNRSSLIDKGITLSFISAGQKIAKTELEKHIKAVYGENHEKMENLINRINGSGSCGQVIGVVEYLKEGGSRTVRGLIDWDNTQRNHDESVKVSAKDYAYSIENLVYDPLSLYAFLTSNRYYSCNYFFSCEDDFAWRKAIDDQALMQKIIDVITYDLFGRENLRNHTIKYMNGMILLGDKEYFIPSEGSNGHDFERVILNKYPKLNEIFKRTSGLPFVYYFTSKVTLGLLSWEYLNQQFELTFSELQK</sequence>
<dbReference type="CDD" id="cd00267">
    <property type="entry name" value="ABC_ATPase"/>
    <property type="match status" value="1"/>
</dbReference>
<dbReference type="Gene3D" id="3.40.50.300">
    <property type="entry name" value="P-loop containing nucleotide triphosphate hydrolases"/>
    <property type="match status" value="1"/>
</dbReference>
<feature type="domain" description="Endonuclease GajA/Old nuclease/RecF-like AAA" evidence="1">
    <location>
        <begin position="172"/>
        <end position="341"/>
    </location>
</feature>
<dbReference type="PANTHER" id="PTHR43581">
    <property type="entry name" value="ATP/GTP PHOSPHATASE"/>
    <property type="match status" value="1"/>
</dbReference>
<organism evidence="2 3">
    <name type="scientific">Erwinia plantamica</name>
    <dbReference type="NCBI Taxonomy" id="3237104"/>
    <lineage>
        <taxon>Bacteria</taxon>
        <taxon>Pseudomonadati</taxon>
        <taxon>Pseudomonadota</taxon>
        <taxon>Gammaproteobacteria</taxon>
        <taxon>Enterobacterales</taxon>
        <taxon>Erwiniaceae</taxon>
        <taxon>Erwinia</taxon>
    </lineage>
</organism>
<dbReference type="InterPro" id="IPR041685">
    <property type="entry name" value="AAA_GajA/Old/RecF-like"/>
</dbReference>
<gene>
    <name evidence="2" type="ORF">AB3U87_11455</name>
</gene>